<dbReference type="AlphaFoldDB" id="A0A918CWS6"/>
<dbReference type="Proteomes" id="UP000653411">
    <property type="component" value="Unassembled WGS sequence"/>
</dbReference>
<evidence type="ECO:0000313" key="3">
    <source>
        <dbReference type="Proteomes" id="UP000653411"/>
    </source>
</evidence>
<name>A0A918CWS6_9ACTN</name>
<keyword evidence="3" id="KW-1185">Reference proteome</keyword>
<reference evidence="2" key="1">
    <citation type="journal article" date="2014" name="Int. J. Syst. Evol. Microbiol.">
        <title>Complete genome sequence of Corynebacterium casei LMG S-19264T (=DSM 44701T), isolated from a smear-ripened cheese.</title>
        <authorList>
            <consortium name="US DOE Joint Genome Institute (JGI-PGF)"/>
            <person name="Walter F."/>
            <person name="Albersmeier A."/>
            <person name="Kalinowski J."/>
            <person name="Ruckert C."/>
        </authorList>
    </citation>
    <scope>NUCLEOTIDE SEQUENCE</scope>
    <source>
        <strain evidence="2">CGMCC 4.7110</strain>
    </source>
</reference>
<protein>
    <submittedName>
        <fullName evidence="2">Uncharacterized protein</fullName>
    </submittedName>
</protein>
<feature type="compositionally biased region" description="Polar residues" evidence="1">
    <location>
        <begin position="1"/>
        <end position="10"/>
    </location>
</feature>
<gene>
    <name evidence="2" type="ORF">GCM10011578_087900</name>
</gene>
<sequence>MEGAESTSCKTPPLFVKAADRPPRQNPVLLTRSPTSRTGLESVDEPISGLSKSSAKDAYRSAPDLRRLAVAECGACMAEAEHPKHLRGKRGALSRGARFLVVTRPPCCVAFPDLPLRH</sequence>
<accession>A0A918CWS6</accession>
<dbReference type="EMBL" id="BMML01000032">
    <property type="protein sequence ID" value="GGN40453.1"/>
    <property type="molecule type" value="Genomic_DNA"/>
</dbReference>
<organism evidence="2 3">
    <name type="scientific">Streptomyces fuscichromogenes</name>
    <dbReference type="NCBI Taxonomy" id="1324013"/>
    <lineage>
        <taxon>Bacteria</taxon>
        <taxon>Bacillati</taxon>
        <taxon>Actinomycetota</taxon>
        <taxon>Actinomycetes</taxon>
        <taxon>Kitasatosporales</taxon>
        <taxon>Streptomycetaceae</taxon>
        <taxon>Streptomyces</taxon>
    </lineage>
</organism>
<evidence type="ECO:0000313" key="2">
    <source>
        <dbReference type="EMBL" id="GGN40453.1"/>
    </source>
</evidence>
<reference evidence="2" key="2">
    <citation type="submission" date="2020-09" db="EMBL/GenBank/DDBJ databases">
        <authorList>
            <person name="Sun Q."/>
            <person name="Zhou Y."/>
        </authorList>
    </citation>
    <scope>NUCLEOTIDE SEQUENCE</scope>
    <source>
        <strain evidence="2">CGMCC 4.7110</strain>
    </source>
</reference>
<evidence type="ECO:0000256" key="1">
    <source>
        <dbReference type="SAM" id="MobiDB-lite"/>
    </source>
</evidence>
<comment type="caution">
    <text evidence="2">The sequence shown here is derived from an EMBL/GenBank/DDBJ whole genome shotgun (WGS) entry which is preliminary data.</text>
</comment>
<proteinExistence type="predicted"/>
<feature type="region of interest" description="Disordered" evidence="1">
    <location>
        <begin position="1"/>
        <end position="58"/>
    </location>
</feature>